<evidence type="ECO:0000313" key="2">
    <source>
        <dbReference type="EMBL" id="OGE01264.1"/>
    </source>
</evidence>
<comment type="caution">
    <text evidence="2">The sequence shown here is derived from an EMBL/GenBank/DDBJ whole genome shotgun (WGS) entry which is preliminary data.</text>
</comment>
<reference evidence="2 3" key="1">
    <citation type="journal article" date="2016" name="Nat. Commun.">
        <title>Thousands of microbial genomes shed light on interconnected biogeochemical processes in an aquifer system.</title>
        <authorList>
            <person name="Anantharaman K."/>
            <person name="Brown C.T."/>
            <person name="Hug L.A."/>
            <person name="Sharon I."/>
            <person name="Castelle C.J."/>
            <person name="Probst A.J."/>
            <person name="Thomas B.C."/>
            <person name="Singh A."/>
            <person name="Wilkins M.J."/>
            <person name="Karaoz U."/>
            <person name="Brodie E.L."/>
            <person name="Williams K.H."/>
            <person name="Hubbard S.S."/>
            <person name="Banfield J.F."/>
        </authorList>
    </citation>
    <scope>NUCLEOTIDE SEQUENCE [LARGE SCALE GENOMIC DNA]</scope>
</reference>
<dbReference type="InterPro" id="IPR013216">
    <property type="entry name" value="Methyltransf_11"/>
</dbReference>
<dbReference type="Gene3D" id="3.40.50.150">
    <property type="entry name" value="Vaccinia Virus protein VP39"/>
    <property type="match status" value="1"/>
</dbReference>
<dbReference type="Pfam" id="PF08241">
    <property type="entry name" value="Methyltransf_11"/>
    <property type="match status" value="1"/>
</dbReference>
<dbReference type="GO" id="GO:0008757">
    <property type="term" value="F:S-adenosylmethionine-dependent methyltransferase activity"/>
    <property type="evidence" value="ECO:0007669"/>
    <property type="project" value="InterPro"/>
</dbReference>
<dbReference type="STRING" id="1797737.A2196_00960"/>
<dbReference type="AlphaFoldDB" id="A0A1F5HAR5"/>
<sequence length="227" mass="26539">MSRFFLPYDVYERHKKVASFIETGQTVVDIGGELGHLSQFLSGVKVTVANLKSGDVIISEDYLPFDKNSFDIVCSIDVLEHLPTAERKKFIARLTSVAAKKIILSFPIGTKMHNLQEKKIIRWLKKKGKNVQYLEEHIKYHLPRPKEIKKLTNLKKTQIVYSGNIYINKYLFYFYMFDPQIKFIRQIVYFTKLLINFLSNPILYAFLSNRKFADTVNRAYLIIEKVS</sequence>
<dbReference type="SUPFAM" id="SSF53335">
    <property type="entry name" value="S-adenosyl-L-methionine-dependent methyltransferases"/>
    <property type="match status" value="1"/>
</dbReference>
<feature type="domain" description="Methyltransferase type 11" evidence="1">
    <location>
        <begin position="62"/>
        <end position="97"/>
    </location>
</feature>
<evidence type="ECO:0000259" key="1">
    <source>
        <dbReference type="Pfam" id="PF08241"/>
    </source>
</evidence>
<dbReference type="InterPro" id="IPR029063">
    <property type="entry name" value="SAM-dependent_MTases_sf"/>
</dbReference>
<dbReference type="Proteomes" id="UP000176751">
    <property type="component" value="Unassembled WGS sequence"/>
</dbReference>
<proteinExistence type="predicted"/>
<protein>
    <recommendedName>
        <fullName evidence="1">Methyltransferase type 11 domain-containing protein</fullName>
    </recommendedName>
</protein>
<dbReference type="EMBL" id="MFCA01000029">
    <property type="protein sequence ID" value="OGE01264.1"/>
    <property type="molecule type" value="Genomic_DNA"/>
</dbReference>
<accession>A0A1F5HAR5</accession>
<evidence type="ECO:0000313" key="3">
    <source>
        <dbReference type="Proteomes" id="UP000176751"/>
    </source>
</evidence>
<organism evidence="2 3">
    <name type="scientific">Candidatus Curtissbacteria bacterium RIFOXYA1_FULL_41_14</name>
    <dbReference type="NCBI Taxonomy" id="1797737"/>
    <lineage>
        <taxon>Bacteria</taxon>
        <taxon>Candidatus Curtissiibacteriota</taxon>
    </lineage>
</organism>
<name>A0A1F5HAR5_9BACT</name>
<gene>
    <name evidence="2" type="ORF">A2196_00960</name>
</gene>